<sequence length="954" mass="99678">MRINHNIAALNTYRQLSNNTSIGSRSLEKLSSGLRINRAGDDAAGLAISEKMRAQIRGLDQASRNAQDGISLIQTAEGALNETHSILQRMRELATQASNDTNVSIDRDEIQKEINQLTSEINRIGNTTEFNTQSLLKGIITPAVTSDALKTTITAGAEGVLAGALTSLSVDKNSVVASESEASVQAGTSEATAKVSTVSASTDSVKGLRSSVSLSNGITIQLSISATGTTLNTVMGTNLNDANSKAIKVIQGTTIGGVSKIDSTTNTMTITIGKNADGTSRAQNRGQLYNEINNLLLNATAATINNITGAAANGVKLEVLQPAGSESEVVNLTTDGETGTFSGGKNEVKGVYKFELKDVFNEAGDTITIAGRTFKATLQNAVAANHEFDIANAANSVVDANTQLTSLKAAIEADAELKNHYTVTVTNATLILTEKAAQATGVGLENVTVAGYGTNDKLVLSNASGRNFDKITIVQNTSANPDTLKVTVVTSNIESFEIKIQLANKTASKNTAEKIQEQLHQLGVGLDGIIKLTQSAADQAAGKPQTEVDLKKITVSALGNWDTSTVGNNIVQGTGTFVGGTEESKGVYSFEVTQAFAAGDVVDIKGQKFKAVDGVADATKGEFSVAGGDLGGQATGLMDAISLSTLKAAYTASINSTTPTKITLTEKAPTGEDMDSADITLRATGTNGVYSVDTGELQQAGAKFIIDGEEIVISDKVAHTGYDDGTAMKEATSAEGQLSNLVEAINKNKTLGEKYTASVDDGKLKLVQKDGFTSATAPDMKIRTTDQGDYTATFQVGANSGQSMTITVADMRSKAIGVSGDGTYDTATAKNGTVASYVASANVTNGTTNTNVEYSLDVSTSEKASAAISVINDAIETVSAQRSQLGAFQNRLDHTINNLDTSSENLTASESRIRDVDMAKEMMEYTKNNILMQAAQAMLAQANQQPEGVLQLLR</sequence>
<protein>
    <recommendedName>
        <fullName evidence="2 4">Flagellin</fullName>
    </recommendedName>
</protein>
<evidence type="ECO:0000256" key="4">
    <source>
        <dbReference type="RuleBase" id="RU362073"/>
    </source>
</evidence>
<evidence type="ECO:0000256" key="3">
    <source>
        <dbReference type="ARBA" id="ARBA00023143"/>
    </source>
</evidence>
<comment type="subcellular location">
    <subcellularLocation>
        <location evidence="4">Secreted</location>
    </subcellularLocation>
    <subcellularLocation>
        <location evidence="4">Bacterial flagellum</location>
    </subcellularLocation>
</comment>
<dbReference type="AlphaFoldDB" id="A0A2L2XDH9"/>
<dbReference type="GO" id="GO:0009288">
    <property type="term" value="C:bacterial-type flagellum"/>
    <property type="evidence" value="ECO:0007669"/>
    <property type="project" value="UniProtKB-SubCell"/>
</dbReference>
<keyword evidence="7" id="KW-0966">Cell projection</keyword>
<dbReference type="Gene3D" id="1.20.1330.10">
    <property type="entry name" value="f41 fragment of flagellin, N-terminal domain"/>
    <property type="match status" value="2"/>
</dbReference>
<dbReference type="Pfam" id="PF00700">
    <property type="entry name" value="Flagellin_C"/>
    <property type="match status" value="1"/>
</dbReference>
<dbReference type="GO" id="GO:0005198">
    <property type="term" value="F:structural molecule activity"/>
    <property type="evidence" value="ECO:0007669"/>
    <property type="project" value="UniProtKB-UniRule"/>
</dbReference>
<evidence type="ECO:0000256" key="2">
    <source>
        <dbReference type="ARBA" id="ARBA00020110"/>
    </source>
</evidence>
<evidence type="ECO:0000259" key="6">
    <source>
        <dbReference type="Pfam" id="PF00700"/>
    </source>
</evidence>
<dbReference type="Gene3D" id="3.30.70.2120">
    <property type="match status" value="1"/>
</dbReference>
<dbReference type="GO" id="GO:0005576">
    <property type="term" value="C:extracellular region"/>
    <property type="evidence" value="ECO:0007669"/>
    <property type="project" value="UniProtKB-SubCell"/>
</dbReference>
<name>A0A2L2XDH9_9FIRM</name>
<comment type="caution">
    <text evidence="7">The sequence shown here is derived from an EMBL/GenBank/DDBJ whole genome shotgun (WGS) entry which is preliminary data.</text>
</comment>
<keyword evidence="4" id="KW-0964">Secreted</keyword>
<feature type="domain" description="Flagellin N-terminal" evidence="5">
    <location>
        <begin position="3"/>
        <end position="140"/>
    </location>
</feature>
<organism evidence="7 8">
    <name type="scientific">Desulfocucumis palustris</name>
    <dbReference type="NCBI Taxonomy" id="1898651"/>
    <lineage>
        <taxon>Bacteria</taxon>
        <taxon>Bacillati</taxon>
        <taxon>Bacillota</taxon>
        <taxon>Clostridia</taxon>
        <taxon>Eubacteriales</taxon>
        <taxon>Desulfocucumaceae</taxon>
        <taxon>Desulfocucumis</taxon>
    </lineage>
</organism>
<feature type="domain" description="Flagellin C-terminal" evidence="6">
    <location>
        <begin position="869"/>
        <end position="953"/>
    </location>
</feature>
<keyword evidence="7" id="KW-0969">Cilium</keyword>
<evidence type="ECO:0000313" key="7">
    <source>
        <dbReference type="EMBL" id="GBF32286.1"/>
    </source>
</evidence>
<dbReference type="SUPFAM" id="SSF64518">
    <property type="entry name" value="Phase 1 flagellin"/>
    <property type="match status" value="2"/>
</dbReference>
<dbReference type="PRINTS" id="PR00207">
    <property type="entry name" value="FLAGELLIN"/>
</dbReference>
<dbReference type="PANTHER" id="PTHR42792:SF2">
    <property type="entry name" value="FLAGELLIN"/>
    <property type="match status" value="1"/>
</dbReference>
<dbReference type="PANTHER" id="PTHR42792">
    <property type="entry name" value="FLAGELLIN"/>
    <property type="match status" value="1"/>
</dbReference>
<gene>
    <name evidence="7" type="ORF">DCCM_0480</name>
</gene>
<keyword evidence="3 4" id="KW-0975">Bacterial flagellum</keyword>
<dbReference type="InterPro" id="IPR001029">
    <property type="entry name" value="Flagellin_N"/>
</dbReference>
<dbReference type="Proteomes" id="UP000239549">
    <property type="component" value="Unassembled WGS sequence"/>
</dbReference>
<dbReference type="Pfam" id="PF00669">
    <property type="entry name" value="Flagellin_N"/>
    <property type="match status" value="1"/>
</dbReference>
<evidence type="ECO:0000313" key="8">
    <source>
        <dbReference type="Proteomes" id="UP000239549"/>
    </source>
</evidence>
<comment type="similarity">
    <text evidence="1 4">Belongs to the bacterial flagellin family.</text>
</comment>
<dbReference type="InterPro" id="IPR001492">
    <property type="entry name" value="Flagellin"/>
</dbReference>
<proteinExistence type="inferred from homology"/>
<keyword evidence="8" id="KW-1185">Reference proteome</keyword>
<comment type="function">
    <text evidence="4">Flagellin is the subunit protein which polymerizes to form the filaments of bacterial flagella.</text>
</comment>
<dbReference type="EMBL" id="BFAV01000019">
    <property type="protein sequence ID" value="GBF32286.1"/>
    <property type="molecule type" value="Genomic_DNA"/>
</dbReference>
<reference evidence="8" key="1">
    <citation type="submission" date="2018-02" db="EMBL/GenBank/DDBJ databases">
        <title>Genome sequence of Desulfocucumis palustris strain NAW-5.</title>
        <authorList>
            <person name="Watanabe M."/>
            <person name="Kojima H."/>
            <person name="Fukui M."/>
        </authorList>
    </citation>
    <scope>NUCLEOTIDE SEQUENCE [LARGE SCALE GENOMIC DNA]</scope>
    <source>
        <strain evidence="8">NAW-5</strain>
    </source>
</reference>
<dbReference type="InterPro" id="IPR046358">
    <property type="entry name" value="Flagellin_C"/>
</dbReference>
<evidence type="ECO:0000259" key="5">
    <source>
        <dbReference type="Pfam" id="PF00669"/>
    </source>
</evidence>
<keyword evidence="7" id="KW-0282">Flagellum</keyword>
<evidence type="ECO:0000256" key="1">
    <source>
        <dbReference type="ARBA" id="ARBA00005709"/>
    </source>
</evidence>
<accession>A0A2L2XDH9</accession>